<evidence type="ECO:0000256" key="1">
    <source>
        <dbReference type="SAM" id="MobiDB-lite"/>
    </source>
</evidence>
<feature type="region of interest" description="Disordered" evidence="1">
    <location>
        <begin position="1"/>
        <end position="22"/>
    </location>
</feature>
<dbReference type="Proteomes" id="UP000192872">
    <property type="component" value="Unassembled WGS sequence"/>
</dbReference>
<proteinExistence type="predicted"/>
<evidence type="ECO:0000313" key="2">
    <source>
        <dbReference type="EMBL" id="OQW51397.1"/>
    </source>
</evidence>
<dbReference type="EMBL" id="LWDL01000019">
    <property type="protein sequence ID" value="OQW51397.1"/>
    <property type="molecule type" value="Genomic_DNA"/>
</dbReference>
<name>A0A1W9HVS2_9HYPH</name>
<protein>
    <submittedName>
        <fullName evidence="2">Uncharacterized protein</fullName>
    </submittedName>
</protein>
<evidence type="ECO:0000313" key="3">
    <source>
        <dbReference type="Proteomes" id="UP000192872"/>
    </source>
</evidence>
<reference evidence="2 3" key="1">
    <citation type="journal article" date="2017" name="Water Res.">
        <title>Comammox in drinking water systems.</title>
        <authorList>
            <person name="Wang Y."/>
            <person name="Ma L."/>
            <person name="Mao Y."/>
            <person name="Jiang X."/>
            <person name="Xia Y."/>
            <person name="Yu K."/>
            <person name="Li B."/>
            <person name="Zhang T."/>
        </authorList>
    </citation>
    <scope>NUCLEOTIDE SEQUENCE [LARGE SCALE GENOMIC DNA]</scope>
    <source>
        <strain evidence="2">SG_bin8</strain>
    </source>
</reference>
<organism evidence="2 3">
    <name type="scientific">Candidatus Raskinella chloraquaticus</name>
    <dbReference type="NCBI Taxonomy" id="1951219"/>
    <lineage>
        <taxon>Bacteria</taxon>
        <taxon>Pseudomonadati</taxon>
        <taxon>Pseudomonadota</taxon>
        <taxon>Alphaproteobacteria</taxon>
        <taxon>Hyphomicrobiales</taxon>
        <taxon>Phreatobacteraceae</taxon>
        <taxon>Candidatus Raskinella</taxon>
    </lineage>
</organism>
<dbReference type="AlphaFoldDB" id="A0A1W9HVS2"/>
<sequence>MNLTYKSVATKPRNNKKRTFSCAPDRNNATVIEVSILIDLSKRQDGDAGSSCAGVVRVQPPEELFILPAMSPNTDH</sequence>
<accession>A0A1W9HVS2</accession>
<dbReference type="STRING" id="1827387.A4S15_11240"/>
<comment type="caution">
    <text evidence="2">The sequence shown here is derived from an EMBL/GenBank/DDBJ whole genome shotgun (WGS) entry which is preliminary data.</text>
</comment>
<gene>
    <name evidence="2" type="ORF">A4S15_11240</name>
</gene>